<name>A0A235B1F1_9BACL</name>
<evidence type="ECO:0000313" key="2">
    <source>
        <dbReference type="Proteomes" id="UP000215459"/>
    </source>
</evidence>
<dbReference type="PANTHER" id="PTHR37813">
    <property type="entry name" value="FELS-2 PROPHAGE PROTEIN"/>
    <property type="match status" value="1"/>
</dbReference>
<dbReference type="AlphaFoldDB" id="A0A235B1F1"/>
<dbReference type="Gene3D" id="1.20.120.20">
    <property type="entry name" value="Apolipoprotein"/>
    <property type="match status" value="1"/>
</dbReference>
<sequence>IIGAIVALIAIGAALWTNWDTIKAKAIEVWGAIKEWLAQTWESIKQTASNVWNGITSFFSGIWESIKGYFNQAVAFLVSLLGSRFKSMSAVIKSAMATARSIISTVWNFIKNTFKNALAFVKALVSGDFKGMKKAISNQMENIRSTIGKIWDRVMGFFRNINLFKTGRDIIQGLINGIKNMASRVTDAVTGVVDGAIHWAKKQLGIASPSKVFEEIGEYTGEGFKIGMASMLGDIRRISDEMAQTAISTSVDTVGAGSSATAAAGVERPLIIIENMAIREEADIQKVTNELWRQLQRQSRF</sequence>
<dbReference type="EMBL" id="NOWF01000033">
    <property type="protein sequence ID" value="OYD06072.1"/>
    <property type="molecule type" value="Genomic_DNA"/>
</dbReference>
<accession>A0A235B1F1</accession>
<dbReference type="Proteomes" id="UP000215459">
    <property type="component" value="Unassembled WGS sequence"/>
</dbReference>
<evidence type="ECO:0008006" key="3">
    <source>
        <dbReference type="Google" id="ProtNLM"/>
    </source>
</evidence>
<dbReference type="PANTHER" id="PTHR37813:SF1">
    <property type="entry name" value="FELS-2 PROPHAGE PROTEIN"/>
    <property type="match status" value="1"/>
</dbReference>
<protein>
    <recommendedName>
        <fullName evidence="3">Phage tail tape measure protein</fullName>
    </recommendedName>
</protein>
<reference evidence="1 2" key="1">
    <citation type="submission" date="2017-07" db="EMBL/GenBank/DDBJ databases">
        <title>The genome sequence of Paludifilum halophilum highlights mechanisms for microbial adaptation to high salt environemnts.</title>
        <authorList>
            <person name="Belbahri L."/>
        </authorList>
    </citation>
    <scope>NUCLEOTIDE SEQUENCE [LARGE SCALE GENOMIC DNA]</scope>
    <source>
        <strain evidence="1 2">DSM 102817</strain>
    </source>
</reference>
<gene>
    <name evidence="1" type="ORF">CHM34_18265</name>
</gene>
<comment type="caution">
    <text evidence="1">The sequence shown here is derived from an EMBL/GenBank/DDBJ whole genome shotgun (WGS) entry which is preliminary data.</text>
</comment>
<evidence type="ECO:0000313" key="1">
    <source>
        <dbReference type="EMBL" id="OYD06072.1"/>
    </source>
</evidence>
<keyword evidence="2" id="KW-1185">Reference proteome</keyword>
<organism evidence="1 2">
    <name type="scientific">Paludifilum halophilum</name>
    <dbReference type="NCBI Taxonomy" id="1642702"/>
    <lineage>
        <taxon>Bacteria</taxon>
        <taxon>Bacillati</taxon>
        <taxon>Bacillota</taxon>
        <taxon>Bacilli</taxon>
        <taxon>Bacillales</taxon>
        <taxon>Thermoactinomycetaceae</taxon>
        <taxon>Paludifilum</taxon>
    </lineage>
</organism>
<proteinExistence type="predicted"/>
<feature type="non-terminal residue" evidence="1">
    <location>
        <position position="1"/>
    </location>
</feature>